<name>A0AAN6RGK3_9PLEO</name>
<keyword evidence="12" id="KW-0653">Protein transport</keyword>
<keyword evidence="16" id="KW-0443">Lipid metabolism</keyword>
<evidence type="ECO:0000313" key="27">
    <source>
        <dbReference type="Proteomes" id="UP001280581"/>
    </source>
</evidence>
<feature type="compositionally biased region" description="Basic residues" evidence="24">
    <location>
        <begin position="13"/>
        <end position="22"/>
    </location>
</feature>
<evidence type="ECO:0000256" key="3">
    <source>
        <dbReference type="ARBA" id="ARBA00006962"/>
    </source>
</evidence>
<keyword evidence="15" id="KW-0756">Sterol biosynthesis</keyword>
<dbReference type="Gene3D" id="2.30.29.30">
    <property type="entry name" value="Pleckstrin-homology domain (PH domain)/Phosphotyrosine-binding domain (PTB)"/>
    <property type="match status" value="3"/>
</dbReference>
<feature type="compositionally biased region" description="Basic and acidic residues" evidence="24">
    <location>
        <begin position="641"/>
        <end position="652"/>
    </location>
</feature>
<evidence type="ECO:0000256" key="11">
    <source>
        <dbReference type="ARBA" id="ARBA00022737"/>
    </source>
</evidence>
<feature type="region of interest" description="Disordered" evidence="24">
    <location>
        <begin position="633"/>
        <end position="701"/>
    </location>
</feature>
<evidence type="ECO:0000256" key="17">
    <source>
        <dbReference type="ARBA" id="ARBA00023136"/>
    </source>
</evidence>
<keyword evidence="10" id="KW-0808">Transferase</keyword>
<feature type="compositionally biased region" description="Polar residues" evidence="24">
    <location>
        <begin position="670"/>
        <end position="688"/>
    </location>
</feature>
<evidence type="ECO:0000256" key="18">
    <source>
        <dbReference type="ARBA" id="ARBA00023166"/>
    </source>
</evidence>
<evidence type="ECO:0000256" key="14">
    <source>
        <dbReference type="ARBA" id="ARBA00023006"/>
    </source>
</evidence>
<dbReference type="InterPro" id="IPR004182">
    <property type="entry name" value="GRAM"/>
</dbReference>
<keyword evidence="19" id="KW-0753">Steroid metabolism</keyword>
<evidence type="ECO:0000256" key="22">
    <source>
        <dbReference type="ARBA" id="ARBA00049453"/>
    </source>
</evidence>
<dbReference type="Pfam" id="PF06722">
    <property type="entry name" value="EryCIII-like_C"/>
    <property type="match status" value="1"/>
</dbReference>
<keyword evidence="13" id="KW-0752">Steroid biosynthesis</keyword>
<comment type="subcellular location">
    <subcellularLocation>
        <location evidence="1">Cytoplasm</location>
    </subcellularLocation>
    <subcellularLocation>
        <location evidence="2">Preautophagosomal structure membrane</location>
        <topology evidence="2">Peripheral membrane protein</topology>
    </subcellularLocation>
</comment>
<feature type="compositionally biased region" description="Polar residues" evidence="24">
    <location>
        <begin position="591"/>
        <end position="618"/>
    </location>
</feature>
<dbReference type="FunFam" id="2.30.29.30:FF:000303">
    <property type="entry name" value="Sterol 3-beta-glucosyltransferase"/>
    <property type="match status" value="1"/>
</dbReference>
<evidence type="ECO:0000256" key="19">
    <source>
        <dbReference type="ARBA" id="ARBA00023221"/>
    </source>
</evidence>
<dbReference type="PANTHER" id="PTHR48050:SF25">
    <property type="entry name" value="STEROL 3-BETA-GLUCOSYLTRANSFERASE"/>
    <property type="match status" value="1"/>
</dbReference>
<accession>A0AAN6RGK3</accession>
<evidence type="ECO:0000256" key="8">
    <source>
        <dbReference type="ARBA" id="ARBA00022516"/>
    </source>
</evidence>
<feature type="compositionally biased region" description="Polar residues" evidence="24">
    <location>
        <begin position="158"/>
        <end position="170"/>
    </location>
</feature>
<proteinExistence type="inferred from homology"/>
<feature type="compositionally biased region" description="Polar residues" evidence="24">
    <location>
        <begin position="482"/>
        <end position="492"/>
    </location>
</feature>
<dbReference type="Pfam" id="PF03033">
    <property type="entry name" value="Glyco_transf_28"/>
    <property type="match status" value="1"/>
</dbReference>
<comment type="caution">
    <text evidence="26">The sequence shown here is derived from an EMBL/GenBank/DDBJ whole genome shotgun (WGS) entry which is preliminary data.</text>
</comment>
<feature type="region of interest" description="Disordered" evidence="24">
    <location>
        <begin position="545"/>
        <end position="618"/>
    </location>
</feature>
<keyword evidence="8" id="KW-0444">Lipid biosynthesis</keyword>
<dbReference type="InterPro" id="IPR001849">
    <property type="entry name" value="PH_domain"/>
</dbReference>
<dbReference type="FunFam" id="3.40.50.2000:FF:000029">
    <property type="entry name" value="Sterol 3-beta-glucosyltransferase"/>
    <property type="match status" value="1"/>
</dbReference>
<dbReference type="GO" id="GO:0016126">
    <property type="term" value="P:sterol biosynthetic process"/>
    <property type="evidence" value="ECO:0007669"/>
    <property type="project" value="UniProtKB-KW"/>
</dbReference>
<dbReference type="FunFam" id="3.40.50.2000:FF:000009">
    <property type="entry name" value="Sterol 3-beta-glucosyltransferase UGT80A2"/>
    <property type="match status" value="1"/>
</dbReference>
<dbReference type="InterPro" id="IPR010610">
    <property type="entry name" value="EryCIII-like_C"/>
</dbReference>
<dbReference type="InterPro" id="IPR004276">
    <property type="entry name" value="GlycoTrans_28_N"/>
</dbReference>
<keyword evidence="9" id="KW-0328">Glycosyltransferase</keyword>
<dbReference type="GO" id="GO:0005975">
    <property type="term" value="P:carbohydrate metabolic process"/>
    <property type="evidence" value="ECO:0007669"/>
    <property type="project" value="InterPro"/>
</dbReference>
<feature type="region of interest" description="Disordered" evidence="24">
    <location>
        <begin position="108"/>
        <end position="223"/>
    </location>
</feature>
<dbReference type="GO" id="GO:0016906">
    <property type="term" value="F:sterol 3-beta-glucosyltransferase activity"/>
    <property type="evidence" value="ECO:0007669"/>
    <property type="project" value="UniProtKB-EC"/>
</dbReference>
<evidence type="ECO:0000313" key="26">
    <source>
        <dbReference type="EMBL" id="KAK3207920.1"/>
    </source>
</evidence>
<feature type="domain" description="PH" evidence="25">
    <location>
        <begin position="280"/>
        <end position="377"/>
    </location>
</feature>
<reference evidence="26 27" key="1">
    <citation type="submission" date="2021-02" db="EMBL/GenBank/DDBJ databases">
        <title>Genome assembly of Pseudopithomyces chartarum.</title>
        <authorList>
            <person name="Jauregui R."/>
            <person name="Singh J."/>
            <person name="Voisey C."/>
        </authorList>
    </citation>
    <scope>NUCLEOTIDE SEQUENCE [LARGE SCALE GENOMIC DNA]</scope>
    <source>
        <strain evidence="26 27">AGR01</strain>
    </source>
</reference>
<evidence type="ECO:0000256" key="10">
    <source>
        <dbReference type="ARBA" id="ARBA00022679"/>
    </source>
</evidence>
<sequence length="1462" mass="163570">MATEERTRERPARKLTKKRKESRRVSLDIPERFRDAGDAEEDVAVPKLNNTISMHQSIFSMIARVGQQSQKDLGITEEVDSGDGDSDNEARRSVTYGSLDGAARMSRLSSVHDFQRPLQDVDEGKALRGKHRRTLSEHRLLRSLPKLNISSRKESRSEAQTTEAMSSSQFLPPRPSGDVPSSSRNESKQSESASARDVYTEKRQGSERNNKQETTPSGGKGKITMPLANRLQQIFDFEGVEEVISEYPCWLLQSILLQGYMYITQRHICFYAYIPKKHHDVSKTGYLSKRGRSKYNRYWFILRGDVLAYYTSPTELYFPRNRINLQYAISAEVLESKDKHKDETTFVVTTDEKTFQFKADSAVSAKEWVRSIQKVVFRTHNEGNSVKISLPIQNVLEIEESTILDFAETVKIRVIDNDETYAIDEVITSIPCWEVHADQRQYFFSFFSQGQDALNVLRIMINDNEHHQGTQQQGDRDAITPTVLSLPSNRNAGTGKDSPGHPTHIDEHVRATLSPLPIPLVGHTSMSADSRSSLDIRKSLDARHSIDANRSLRRPSHEARRSFSGHRQDKQSKARPGDKSPMSPKAHDTWDSGTNSVDPGTESSAHVQSISESNESASQILERSDVFCAPTLHTGQVASPERSDDLARHSQDTTRSSSARPVHVKATRASIKQTSSANAAPAQASRNNADLGHDPDTATTRLSTSSIGLQDIASFPLQKAAGIAGFLRTRSKKMGSLLTSESMGYYEKVSGMLAGGRKHYNVAEELRPSDQVQDPDEDEDAAKAAQHFQEHFSLPNEQLQSSYFAHLQRLIPNYGKIYISNRSFCFRSIMPTSKTKVILPIRDIETINKEKGFRLGYHGLVVVIRGHEELFFEFAKAEHRDECAISILRILESTKYIEDVESSDGGDSDDEAAKAEHDLLQAVRMGAEGDVHIPNTPAAEMDRIPLIFDDPQASIIDFKPSHSLKIVCLTIGSRGDVQPYIALCKDLIKEGHQPVIATHGMFEDWVKGHGIGFAPVAGDPAELMRLCVQHGMFSYGFLKETNSKFRGWLDELCDTAWTACQGADVLIESPSAMIGIHIGEALKIPYFRAFTMPWTRTRAYPHAFAPGHNKMGGYANSISYVTIDKVFWVLIANQVNRWRRESLKLRSTSQAHMKANERPFLYNFSQYVVPPPCDWPDWIRVTGYWFLDEGDDYTPPEDLQQFLNKARAEKKKVVYIGFGSIVFEDPATVTQTIIDAVQEAGVCCILSKGWSDRWHGGKSAAEADSDGELRMPAEIFKINAVPHDWLFKQVDAVVHHGGSGTTGASLRAGKPTIIKPFFGDQFFFATRVEDLRVGIHLKKINTRMLGKALWEATNSERMKVKASVLGHKIRKESGTQVAIETIYRELERARNLSCGSGERVEEDQPFGDVDADWTLIDGEGDLQEAEVKTEAIPGIREQARTGSAVNASAMLNSMVLSRQGQE</sequence>
<keyword evidence="18" id="KW-1207">Sterol metabolism</keyword>
<dbReference type="PROSITE" id="PS50003">
    <property type="entry name" value="PH_DOMAIN"/>
    <property type="match status" value="1"/>
</dbReference>
<dbReference type="InterPro" id="IPR048066">
    <property type="entry name" value="ATG26_PH_GRAM1"/>
</dbReference>
<dbReference type="Gene3D" id="3.40.50.2000">
    <property type="entry name" value="Glycogen Phosphorylase B"/>
    <property type="match status" value="2"/>
</dbReference>
<keyword evidence="7" id="KW-0963">Cytoplasm</keyword>
<dbReference type="PANTHER" id="PTHR48050">
    <property type="entry name" value="STEROL 3-BETA-GLUCOSYLTRANSFERASE"/>
    <property type="match status" value="1"/>
</dbReference>
<evidence type="ECO:0000256" key="16">
    <source>
        <dbReference type="ARBA" id="ARBA00023098"/>
    </source>
</evidence>
<dbReference type="CDD" id="cd03784">
    <property type="entry name" value="GT1_Gtf-like"/>
    <property type="match status" value="1"/>
</dbReference>
<feature type="compositionally biased region" description="Basic and acidic residues" evidence="24">
    <location>
        <begin position="1"/>
        <end position="12"/>
    </location>
</feature>
<dbReference type="SMART" id="SM00233">
    <property type="entry name" value="PH"/>
    <property type="match status" value="1"/>
</dbReference>
<keyword evidence="11" id="KW-0677">Repeat</keyword>
<dbReference type="CDD" id="cd13215">
    <property type="entry name" value="PH-GRAM1_AGT26"/>
    <property type="match status" value="1"/>
</dbReference>
<dbReference type="GO" id="GO:0034045">
    <property type="term" value="C:phagophore assembly site membrane"/>
    <property type="evidence" value="ECO:0007669"/>
    <property type="project" value="UniProtKB-SubCell"/>
</dbReference>
<evidence type="ECO:0000256" key="5">
    <source>
        <dbReference type="ARBA" id="ARBA00017894"/>
    </source>
</evidence>
<feature type="compositionally biased region" description="Basic and acidic residues" evidence="24">
    <location>
        <begin position="555"/>
        <end position="578"/>
    </location>
</feature>
<feature type="region of interest" description="Disordered" evidence="24">
    <location>
        <begin position="482"/>
        <end position="505"/>
    </location>
</feature>
<evidence type="ECO:0000256" key="1">
    <source>
        <dbReference type="ARBA" id="ARBA00004496"/>
    </source>
</evidence>
<evidence type="ECO:0000256" key="7">
    <source>
        <dbReference type="ARBA" id="ARBA00022490"/>
    </source>
</evidence>
<dbReference type="GO" id="GO:0006914">
    <property type="term" value="P:autophagy"/>
    <property type="evidence" value="ECO:0007669"/>
    <property type="project" value="UniProtKB-KW"/>
</dbReference>
<dbReference type="Pfam" id="PF00169">
    <property type="entry name" value="PH"/>
    <property type="match status" value="1"/>
</dbReference>
<dbReference type="EC" id="2.4.1.173" evidence="4"/>
<evidence type="ECO:0000256" key="2">
    <source>
        <dbReference type="ARBA" id="ARBA00004623"/>
    </source>
</evidence>
<evidence type="ECO:0000256" key="20">
    <source>
        <dbReference type="ARBA" id="ARBA00029843"/>
    </source>
</evidence>
<dbReference type="CDD" id="cd13216">
    <property type="entry name" value="PH-GRAM2_AGT26"/>
    <property type="match status" value="1"/>
</dbReference>
<keyword evidence="27" id="KW-1185">Reference proteome</keyword>
<dbReference type="Pfam" id="PF02893">
    <property type="entry name" value="GRAM"/>
    <property type="match status" value="2"/>
</dbReference>
<dbReference type="SMART" id="SM00568">
    <property type="entry name" value="GRAM"/>
    <property type="match status" value="2"/>
</dbReference>
<evidence type="ECO:0000256" key="12">
    <source>
        <dbReference type="ARBA" id="ARBA00022927"/>
    </source>
</evidence>
<feature type="region of interest" description="Disordered" evidence="24">
    <location>
        <begin position="72"/>
        <end position="94"/>
    </location>
</feature>
<evidence type="ECO:0000256" key="6">
    <source>
        <dbReference type="ARBA" id="ARBA00022448"/>
    </source>
</evidence>
<dbReference type="FunFam" id="2.30.29.30:FF:000391">
    <property type="entry name" value="Sterol 3-beta-glucosyltransferase"/>
    <property type="match status" value="1"/>
</dbReference>
<dbReference type="Proteomes" id="UP001280581">
    <property type="component" value="Unassembled WGS sequence"/>
</dbReference>
<evidence type="ECO:0000256" key="21">
    <source>
        <dbReference type="ARBA" id="ARBA00047886"/>
    </source>
</evidence>
<dbReference type="EMBL" id="WVTA01000008">
    <property type="protein sequence ID" value="KAK3207920.1"/>
    <property type="molecule type" value="Genomic_DNA"/>
</dbReference>
<keyword evidence="6" id="KW-0813">Transport</keyword>
<keyword evidence="14" id="KW-0072">Autophagy</keyword>
<dbReference type="InterPro" id="IPR048065">
    <property type="entry name" value="ATG26_PH_GRAM2"/>
</dbReference>
<feature type="compositionally biased region" description="Acidic residues" evidence="24">
    <location>
        <begin position="75"/>
        <end position="87"/>
    </location>
</feature>
<comment type="similarity">
    <text evidence="3">Belongs to the glycosyltransferase 28 family.</text>
</comment>
<dbReference type="InterPro" id="IPR050426">
    <property type="entry name" value="Glycosyltransferase_28"/>
</dbReference>
<evidence type="ECO:0000256" key="15">
    <source>
        <dbReference type="ARBA" id="ARBA00023011"/>
    </source>
</evidence>
<evidence type="ECO:0000259" key="25">
    <source>
        <dbReference type="PROSITE" id="PS50003"/>
    </source>
</evidence>
<evidence type="ECO:0000256" key="13">
    <source>
        <dbReference type="ARBA" id="ARBA00022955"/>
    </source>
</evidence>
<dbReference type="InterPro" id="IPR011993">
    <property type="entry name" value="PH-like_dom_sf"/>
</dbReference>
<evidence type="ECO:0000256" key="24">
    <source>
        <dbReference type="SAM" id="MobiDB-lite"/>
    </source>
</evidence>
<organism evidence="26 27">
    <name type="scientific">Pseudopithomyces chartarum</name>
    <dbReference type="NCBI Taxonomy" id="1892770"/>
    <lineage>
        <taxon>Eukaryota</taxon>
        <taxon>Fungi</taxon>
        <taxon>Dikarya</taxon>
        <taxon>Ascomycota</taxon>
        <taxon>Pezizomycotina</taxon>
        <taxon>Dothideomycetes</taxon>
        <taxon>Pleosporomycetidae</taxon>
        <taxon>Pleosporales</taxon>
        <taxon>Massarineae</taxon>
        <taxon>Didymosphaeriaceae</taxon>
        <taxon>Pseudopithomyces</taxon>
    </lineage>
</organism>
<evidence type="ECO:0000256" key="23">
    <source>
        <dbReference type="ARBA" id="ARBA00059773"/>
    </source>
</evidence>
<dbReference type="SUPFAM" id="SSF53756">
    <property type="entry name" value="UDP-Glycosyltransferase/glycogen phosphorylase"/>
    <property type="match status" value="1"/>
</dbReference>
<evidence type="ECO:0000256" key="9">
    <source>
        <dbReference type="ARBA" id="ARBA00022676"/>
    </source>
</evidence>
<comment type="catalytic activity">
    <reaction evidence="21">
        <text>ergosterol + UDP-alpha-D-glucose = ergosteryl 3-beta-D-glucoside + UDP + H(+)</text>
        <dbReference type="Rhea" id="RHEA:61836"/>
        <dbReference type="ChEBI" id="CHEBI:15378"/>
        <dbReference type="ChEBI" id="CHEBI:16933"/>
        <dbReference type="ChEBI" id="CHEBI:52973"/>
        <dbReference type="ChEBI" id="CHEBI:58223"/>
        <dbReference type="ChEBI" id="CHEBI:58885"/>
    </reaction>
    <physiologicalReaction direction="left-to-right" evidence="21">
        <dbReference type="Rhea" id="RHEA:61837"/>
    </physiologicalReaction>
</comment>
<comment type="catalytic activity">
    <reaction evidence="22">
        <text>a sterol + UDP-alpha-D-glucose = a sterol 3-beta-D-glucoside + UDP + H(+)</text>
        <dbReference type="Rhea" id="RHEA:22724"/>
        <dbReference type="ChEBI" id="CHEBI:15378"/>
        <dbReference type="ChEBI" id="CHEBI:15889"/>
        <dbReference type="ChEBI" id="CHEBI:37424"/>
        <dbReference type="ChEBI" id="CHEBI:58223"/>
        <dbReference type="ChEBI" id="CHEBI:58885"/>
        <dbReference type="EC" id="2.4.1.173"/>
    </reaction>
    <physiologicalReaction direction="left-to-right" evidence="22">
        <dbReference type="Rhea" id="RHEA:22725"/>
    </physiologicalReaction>
</comment>
<protein>
    <recommendedName>
        <fullName evidence="5">Sterol 3-beta-glucosyltransferase</fullName>
        <ecNumber evidence="4">2.4.1.173</ecNumber>
    </recommendedName>
    <alternativeName>
        <fullName evidence="20">Autophagy-related protein 26</fullName>
    </alternativeName>
</protein>
<dbReference type="SUPFAM" id="SSF50729">
    <property type="entry name" value="PH domain-like"/>
    <property type="match status" value="1"/>
</dbReference>
<feature type="region of interest" description="Disordered" evidence="24">
    <location>
        <begin position="1"/>
        <end position="28"/>
    </location>
</feature>
<gene>
    <name evidence="26" type="ORF">GRF29_96g822364</name>
</gene>
<evidence type="ECO:0000256" key="4">
    <source>
        <dbReference type="ARBA" id="ARBA00012650"/>
    </source>
</evidence>
<keyword evidence="17" id="KW-0472">Membrane</keyword>
<comment type="function">
    <text evidence="23">Sterol glycosyltransferase responsible for the glycosylation of ergosterol to form ergosterol-glucoside.</text>
</comment>
<dbReference type="GO" id="GO:0015031">
    <property type="term" value="P:protein transport"/>
    <property type="evidence" value="ECO:0007669"/>
    <property type="project" value="UniProtKB-KW"/>
</dbReference>
<feature type="compositionally biased region" description="Basic and acidic residues" evidence="24">
    <location>
        <begin position="198"/>
        <end position="211"/>
    </location>
</feature>
<dbReference type="InterPro" id="IPR002213">
    <property type="entry name" value="UDP_glucos_trans"/>
</dbReference>